<sequence length="530" mass="55361">MMPISDERALLGALLAAILCVCSCLYLWAKSSERTCGELARAKHQLQVELDTARSHAVQQQAELIVSFDAVLEKRDAALRALQDQVAAKEAARSLLEQNLGRTSRLARRAGLLPSAAPTPATAGRGGSASSVSPDPANTPRAGAKAATAGAGAPCPALFRGFGAAAARASAPAAPATPAPRNTTSCAFGSPTVEGGEAASACGQPELWPEALQQANIQLIRLAEEGDELRQQLEVRGREAEERQEELRDAQAQLSFLHEECEALRSRCAEAQRQHDDTALALRQREAQLETARVAAVEAARRGDLAAAQAAATAAAAARRAELAAAAQSEALRGALAGALSDLRAAREREEAGSAERVAAAAGAAAARRALEAAELAVRAELQEARTRLGDTVRRLAEQQAGAKTEATALKGRIDALEAADAARKEAKRKEDAQRVQHILQSAGAPYKMLRLQLDCSAEEVKKAYRSLALQLHPDKCGAEGAGEAFGLATAARDSLLERCEALQRAKSSRAAAGASAFGAAASARWKAKG</sequence>
<evidence type="ECO:0000256" key="1">
    <source>
        <dbReference type="SAM" id="Coils"/>
    </source>
</evidence>
<protein>
    <submittedName>
        <fullName evidence="4">DnaJ subfamily C member 27</fullName>
    </submittedName>
</protein>
<organism evidence="4 5">
    <name type="scientific">Tetrabaena socialis</name>
    <dbReference type="NCBI Taxonomy" id="47790"/>
    <lineage>
        <taxon>Eukaryota</taxon>
        <taxon>Viridiplantae</taxon>
        <taxon>Chlorophyta</taxon>
        <taxon>core chlorophytes</taxon>
        <taxon>Chlorophyceae</taxon>
        <taxon>CS clade</taxon>
        <taxon>Chlamydomonadales</taxon>
        <taxon>Tetrabaenaceae</taxon>
        <taxon>Tetrabaena</taxon>
    </lineage>
</organism>
<dbReference type="OrthoDB" id="10250354at2759"/>
<dbReference type="CDD" id="cd06257">
    <property type="entry name" value="DnaJ"/>
    <property type="match status" value="1"/>
</dbReference>
<dbReference type="Pfam" id="PF00226">
    <property type="entry name" value="DnaJ"/>
    <property type="match status" value="1"/>
</dbReference>
<evidence type="ECO:0000313" key="5">
    <source>
        <dbReference type="Proteomes" id="UP000236333"/>
    </source>
</evidence>
<dbReference type="SMART" id="SM00271">
    <property type="entry name" value="DnaJ"/>
    <property type="match status" value="1"/>
</dbReference>
<keyword evidence="5" id="KW-1185">Reference proteome</keyword>
<keyword evidence="1" id="KW-0175">Coiled coil</keyword>
<feature type="region of interest" description="Disordered" evidence="2">
    <location>
        <begin position="509"/>
        <end position="530"/>
    </location>
</feature>
<dbReference type="GO" id="GO:0030544">
    <property type="term" value="F:Hsp70 protein binding"/>
    <property type="evidence" value="ECO:0007669"/>
    <property type="project" value="TreeGrafter"/>
</dbReference>
<gene>
    <name evidence="4" type="ORF">TSOC_008615</name>
</gene>
<dbReference type="InterPro" id="IPR036869">
    <property type="entry name" value="J_dom_sf"/>
</dbReference>
<dbReference type="InterPro" id="IPR001623">
    <property type="entry name" value="DnaJ_domain"/>
</dbReference>
<dbReference type="PANTHER" id="PTHR43908">
    <property type="entry name" value="AT29763P-RELATED"/>
    <property type="match status" value="1"/>
</dbReference>
<comment type="caution">
    <text evidence="4">The sequence shown here is derived from an EMBL/GenBank/DDBJ whole genome shotgun (WGS) entry which is preliminary data.</text>
</comment>
<dbReference type="PANTHER" id="PTHR43908:SF3">
    <property type="entry name" value="AT29763P-RELATED"/>
    <property type="match status" value="1"/>
</dbReference>
<evidence type="ECO:0000259" key="3">
    <source>
        <dbReference type="PROSITE" id="PS50076"/>
    </source>
</evidence>
<feature type="coiled-coil region" evidence="1">
    <location>
        <begin position="364"/>
        <end position="399"/>
    </location>
</feature>
<feature type="domain" description="J" evidence="3">
    <location>
        <begin position="445"/>
        <end position="512"/>
    </location>
</feature>
<dbReference type="GO" id="GO:0005789">
    <property type="term" value="C:endoplasmic reticulum membrane"/>
    <property type="evidence" value="ECO:0007669"/>
    <property type="project" value="TreeGrafter"/>
</dbReference>
<dbReference type="SUPFAM" id="SSF46565">
    <property type="entry name" value="Chaperone J-domain"/>
    <property type="match status" value="1"/>
</dbReference>
<dbReference type="GO" id="GO:0071218">
    <property type="term" value="P:cellular response to misfolded protein"/>
    <property type="evidence" value="ECO:0007669"/>
    <property type="project" value="TreeGrafter"/>
</dbReference>
<evidence type="ECO:0000256" key="2">
    <source>
        <dbReference type="SAM" id="MobiDB-lite"/>
    </source>
</evidence>
<feature type="compositionally biased region" description="Low complexity" evidence="2">
    <location>
        <begin position="110"/>
        <end position="149"/>
    </location>
</feature>
<accession>A0A2J7ZY14</accession>
<reference evidence="4 5" key="1">
    <citation type="journal article" date="2017" name="Mol. Biol. Evol.">
        <title>The 4-celled Tetrabaena socialis nuclear genome reveals the essential components for genetic control of cell number at the origin of multicellularity in the volvocine lineage.</title>
        <authorList>
            <person name="Featherston J."/>
            <person name="Arakaki Y."/>
            <person name="Hanschen E.R."/>
            <person name="Ferris P.J."/>
            <person name="Michod R.E."/>
            <person name="Olson B.J.S.C."/>
            <person name="Nozaki H."/>
            <person name="Durand P.M."/>
        </authorList>
    </citation>
    <scope>NUCLEOTIDE SEQUENCE [LARGE SCALE GENOMIC DNA]</scope>
    <source>
        <strain evidence="4 5">NIES-571</strain>
    </source>
</reference>
<dbReference type="AlphaFoldDB" id="A0A2J7ZY14"/>
<name>A0A2J7ZY14_9CHLO</name>
<dbReference type="InterPro" id="IPR051100">
    <property type="entry name" value="DnaJ_subfamily_B/C"/>
</dbReference>
<dbReference type="PROSITE" id="PS50076">
    <property type="entry name" value="DNAJ_2"/>
    <property type="match status" value="1"/>
</dbReference>
<dbReference type="Proteomes" id="UP000236333">
    <property type="component" value="Unassembled WGS sequence"/>
</dbReference>
<proteinExistence type="predicted"/>
<dbReference type="PRINTS" id="PR00625">
    <property type="entry name" value="JDOMAIN"/>
</dbReference>
<feature type="region of interest" description="Disordered" evidence="2">
    <location>
        <begin position="109"/>
        <end position="149"/>
    </location>
</feature>
<dbReference type="Gene3D" id="1.10.287.110">
    <property type="entry name" value="DnaJ domain"/>
    <property type="match status" value="1"/>
</dbReference>
<evidence type="ECO:0000313" key="4">
    <source>
        <dbReference type="EMBL" id="PNH05156.1"/>
    </source>
</evidence>
<dbReference type="EMBL" id="PGGS01000329">
    <property type="protein sequence ID" value="PNH05156.1"/>
    <property type="molecule type" value="Genomic_DNA"/>
</dbReference>
<feature type="coiled-coil region" evidence="1">
    <location>
        <begin position="212"/>
        <end position="274"/>
    </location>
</feature>